<dbReference type="EMBL" id="JAJHUN010000009">
    <property type="protein sequence ID" value="KAJ4150218.1"/>
    <property type="molecule type" value="Genomic_DNA"/>
</dbReference>
<dbReference type="AlphaFoldDB" id="A0A9W8QAU2"/>
<dbReference type="GeneID" id="80898136"/>
<comment type="caution">
    <text evidence="1">The sequence shown here is derived from an EMBL/GenBank/DDBJ whole genome shotgun (WGS) entry which is preliminary data.</text>
</comment>
<organism evidence="1 2">
    <name type="scientific">Akanthomyces muscarius</name>
    <name type="common">Entomopathogenic fungus</name>
    <name type="synonym">Lecanicillium muscarium</name>
    <dbReference type="NCBI Taxonomy" id="2231603"/>
    <lineage>
        <taxon>Eukaryota</taxon>
        <taxon>Fungi</taxon>
        <taxon>Dikarya</taxon>
        <taxon>Ascomycota</taxon>
        <taxon>Pezizomycotina</taxon>
        <taxon>Sordariomycetes</taxon>
        <taxon>Hypocreomycetidae</taxon>
        <taxon>Hypocreales</taxon>
        <taxon>Cordycipitaceae</taxon>
        <taxon>Akanthomyces</taxon>
    </lineage>
</organism>
<dbReference type="KEGG" id="amus:LMH87_010977"/>
<evidence type="ECO:0000313" key="2">
    <source>
        <dbReference type="Proteomes" id="UP001144673"/>
    </source>
</evidence>
<proteinExistence type="predicted"/>
<dbReference type="RefSeq" id="XP_056051932.1">
    <property type="nucleotide sequence ID" value="XM_056200042.1"/>
</dbReference>
<evidence type="ECO:0000313" key="1">
    <source>
        <dbReference type="EMBL" id="KAJ4150218.1"/>
    </source>
</evidence>
<accession>A0A9W8QAU2</accession>
<reference evidence="1" key="1">
    <citation type="journal article" date="2023" name="Access Microbiol">
        <title>De-novo genome assembly for Akanthomyces muscarius, a biocontrol agent of insect agricultural pests.</title>
        <authorList>
            <person name="Erdos Z."/>
            <person name="Studholme D.J."/>
            <person name="Raymond B."/>
            <person name="Sharma M."/>
        </authorList>
    </citation>
    <scope>NUCLEOTIDE SEQUENCE</scope>
    <source>
        <strain evidence="1">Ve6</strain>
    </source>
</reference>
<name>A0A9W8QAU2_AKAMU</name>
<dbReference type="Proteomes" id="UP001144673">
    <property type="component" value="Chromosome 4"/>
</dbReference>
<gene>
    <name evidence="1" type="ORF">LMH87_010977</name>
</gene>
<protein>
    <submittedName>
        <fullName evidence="1">Uncharacterized protein</fullName>
    </submittedName>
</protein>
<keyword evidence="2" id="KW-1185">Reference proteome</keyword>
<sequence>MLQAAKEQENARIERRRIREGFAASKMSAVAGLAQHDVCVMCNAKHATLCVQFAQNNQIVPVPWNRQPTGGNYAHRTQSRSLSKPRLRFLSDGSTPNKSVLHSVSTSGIPPYPWCGPIVALRTMPCGSYEDITLADFRHVIDYLMRFGTTETRESSSQPDYCPPGDIRGVKICCYGEKRLHGSERFVSVDVPRAHPIRLNDDQGSVSPISKLLGMPLTLWKYPELRHWLDPPGWTGDMCAESNDYAAILMRETDAESPFWGFALLYWNTDLGNVLVTCEDDSDLDIPDVEAMCRFAKYKVQPLFDNALGSGTIQQTKQEVLDFINKTNFMSFKDESLMKKPKEGRNDE</sequence>